<evidence type="ECO:0000313" key="10">
    <source>
        <dbReference type="Proteomes" id="UP000561726"/>
    </source>
</evidence>
<comment type="cofactor">
    <cofactor evidence="7">
        <name>Mg(2+)</name>
        <dbReference type="ChEBI" id="CHEBI:18420"/>
    </cofactor>
</comment>
<dbReference type="Proteomes" id="UP000561726">
    <property type="component" value="Unassembled WGS sequence"/>
</dbReference>
<dbReference type="GO" id="GO:0044038">
    <property type="term" value="P:cell wall macromolecule biosynthetic process"/>
    <property type="evidence" value="ECO:0007669"/>
    <property type="project" value="TreeGrafter"/>
</dbReference>
<sequence length="801" mass="85466">MIPALAISAIVVLIVSLLLPFVLRPLLTRLGVVDVPNLRSSHERPVLRGMGLAPLMAMLAGYMSFVLLLASTRADSIIVSVGVLSLAAGLLGWIEDVRGLPVRVRAAAQLAIGVAASAALQGSGSTPMWLVPIFAIGIAGYINVANFMDGLDGISGLHGVVVGATYGVLGLIFGFPWLIAAGGILAVAFLGFLPWNLMRGGVFLGDVGSYLLGGSIGIVAVAALMHGVPLVAVLAPLTIYLVDAGGTLLKRILKRARWFEAHREHLYQRIQGSGIAHLRVAVLTASLSAVAGGFGLVAAVNLSGWWVSALGVLAVTAAYLAIGAWILRSPGERLVPGVAGVGARSDLMNSGEGHSAGSLSRRMRTETSTEIFTAKGNEYMSEPKQIWIVNHYATEPAKDLQAGRHYFLSQHLPSVGWQATIIAASTTHPRGKQTHRRFQQRRMLKSGAALFVWLRSNSYEGNGPLRVLNMILFTASLLAPGSLRGLKRPDAIVGSSVHPLAAWGAMRLAKRYAVPFIFEPRDLWPESLVALGRLKRGSALEILLGKLELKLIRGSVGVVSPLPGVGKYIEGLGIDKPFSWVSNGVDVPTHLPDIAAVEDRDFTCMYLGAMGNANALEPILLAFNDFASLPGNERARLRMIGDGPKRLELADLAAGLACGERISFEGPVPKSDVIYMANQADCLVANMFDLEIYKYGISLNKLFDYMYAGRPIIFAAKALNNPILESDGGICVRPNDQQQIAQAMSQIQAMTPAMRLQMGIKARAHVMSEYSYLELAGTFGRALDRASATFLEEPLPAVAAS</sequence>
<dbReference type="InterPro" id="IPR000715">
    <property type="entry name" value="Glycosyl_transferase_4"/>
</dbReference>
<keyword evidence="5 8" id="KW-1133">Transmembrane helix</keyword>
<organism evidence="9 10">
    <name type="scientific">Cryobacterium roopkundense</name>
    <dbReference type="NCBI Taxonomy" id="1001240"/>
    <lineage>
        <taxon>Bacteria</taxon>
        <taxon>Bacillati</taxon>
        <taxon>Actinomycetota</taxon>
        <taxon>Actinomycetes</taxon>
        <taxon>Micrococcales</taxon>
        <taxon>Microbacteriaceae</taxon>
        <taxon>Cryobacterium</taxon>
    </lineage>
</organism>
<dbReference type="SUPFAM" id="SSF53756">
    <property type="entry name" value="UDP-Glycosyltransferase/glycogen phosphorylase"/>
    <property type="match status" value="1"/>
</dbReference>
<evidence type="ECO:0000256" key="2">
    <source>
        <dbReference type="ARBA" id="ARBA00022475"/>
    </source>
</evidence>
<evidence type="ECO:0000256" key="4">
    <source>
        <dbReference type="ARBA" id="ARBA00022692"/>
    </source>
</evidence>
<feature type="transmembrane region" description="Helical" evidence="8">
    <location>
        <begin position="77"/>
        <end position="94"/>
    </location>
</feature>
<dbReference type="GO" id="GO:0009103">
    <property type="term" value="P:lipopolysaccharide biosynthetic process"/>
    <property type="evidence" value="ECO:0007669"/>
    <property type="project" value="TreeGrafter"/>
</dbReference>
<dbReference type="PANTHER" id="PTHR22926:SF3">
    <property type="entry name" value="UNDECAPRENYL-PHOSPHATE ALPHA-N-ACETYLGLUCOSAMINYL 1-PHOSPHATE TRANSFERASE"/>
    <property type="match status" value="1"/>
</dbReference>
<evidence type="ECO:0000256" key="8">
    <source>
        <dbReference type="SAM" id="Phobius"/>
    </source>
</evidence>
<evidence type="ECO:0000256" key="7">
    <source>
        <dbReference type="PIRSR" id="PIRSR600715-1"/>
    </source>
</evidence>
<protein>
    <submittedName>
        <fullName evidence="9">UDP-N-acetylmuramyl pentapeptide phosphotransferase/UDP-N-acetylglucosamine-1-phosphate transferase/glycosyltransferase involved in cell wall biosynthesis</fullName>
    </submittedName>
</protein>
<dbReference type="AlphaFoldDB" id="A0A7W8ZY84"/>
<keyword evidence="7" id="KW-0479">Metal-binding</keyword>
<dbReference type="GO" id="GO:0016780">
    <property type="term" value="F:phosphotransferase activity, for other substituted phosphate groups"/>
    <property type="evidence" value="ECO:0007669"/>
    <property type="project" value="InterPro"/>
</dbReference>
<dbReference type="RefSeq" id="WP_084140978.1">
    <property type="nucleotide sequence ID" value="NZ_JACHBQ010000001.1"/>
</dbReference>
<keyword evidence="3 9" id="KW-0808">Transferase</keyword>
<dbReference type="CDD" id="cd03794">
    <property type="entry name" value="GT4_WbuB-like"/>
    <property type="match status" value="1"/>
</dbReference>
<comment type="subcellular location">
    <subcellularLocation>
        <location evidence="1">Cell membrane</location>
        <topology evidence="1">Multi-pass membrane protein</topology>
    </subcellularLocation>
</comment>
<feature type="binding site" evidence="7">
    <location>
        <position position="146"/>
    </location>
    <ligand>
        <name>Mg(2+)</name>
        <dbReference type="ChEBI" id="CHEBI:18420"/>
    </ligand>
</feature>
<feature type="transmembrane region" description="Helical" evidence="8">
    <location>
        <begin position="305"/>
        <end position="327"/>
    </location>
</feature>
<feature type="transmembrane region" description="Helical" evidence="8">
    <location>
        <begin position="168"/>
        <end position="195"/>
    </location>
</feature>
<comment type="caution">
    <text evidence="9">The sequence shown here is derived from an EMBL/GenBank/DDBJ whole genome shotgun (WGS) entry which is preliminary data.</text>
</comment>
<dbReference type="Pfam" id="PF13692">
    <property type="entry name" value="Glyco_trans_1_4"/>
    <property type="match status" value="1"/>
</dbReference>
<dbReference type="Gene3D" id="3.40.50.2000">
    <property type="entry name" value="Glycogen Phosphorylase B"/>
    <property type="match status" value="1"/>
</dbReference>
<feature type="transmembrane region" description="Helical" evidence="8">
    <location>
        <begin position="129"/>
        <end position="148"/>
    </location>
</feature>
<dbReference type="PANTHER" id="PTHR22926">
    <property type="entry name" value="PHOSPHO-N-ACETYLMURAMOYL-PENTAPEPTIDE-TRANSFERASE"/>
    <property type="match status" value="1"/>
</dbReference>
<reference evidence="9 10" key="1">
    <citation type="submission" date="2020-08" db="EMBL/GenBank/DDBJ databases">
        <title>Sequencing the genomes of 1000 actinobacteria strains.</title>
        <authorList>
            <person name="Klenk H.-P."/>
        </authorList>
    </citation>
    <scope>NUCLEOTIDE SEQUENCE [LARGE SCALE GENOMIC DNA]</scope>
    <source>
        <strain evidence="9 10">DSM 21065</strain>
    </source>
</reference>
<feature type="transmembrane region" description="Helical" evidence="8">
    <location>
        <begin position="207"/>
        <end position="225"/>
    </location>
</feature>
<dbReference type="GO" id="GO:0071555">
    <property type="term" value="P:cell wall organization"/>
    <property type="evidence" value="ECO:0007669"/>
    <property type="project" value="TreeGrafter"/>
</dbReference>
<dbReference type="EMBL" id="JACHBQ010000001">
    <property type="protein sequence ID" value="MBB5642423.1"/>
    <property type="molecule type" value="Genomic_DNA"/>
</dbReference>
<accession>A0A7W8ZY84</accession>
<dbReference type="Pfam" id="PF00953">
    <property type="entry name" value="Glycos_transf_4"/>
    <property type="match status" value="1"/>
</dbReference>
<keyword evidence="7" id="KW-0460">Magnesium</keyword>
<evidence type="ECO:0000313" key="9">
    <source>
        <dbReference type="EMBL" id="MBB5642423.1"/>
    </source>
</evidence>
<feature type="transmembrane region" description="Helical" evidence="8">
    <location>
        <begin position="274"/>
        <end position="299"/>
    </location>
</feature>
<name>A0A7W8ZY84_9MICO</name>
<evidence type="ECO:0000256" key="5">
    <source>
        <dbReference type="ARBA" id="ARBA00022989"/>
    </source>
</evidence>
<dbReference type="OrthoDB" id="3180470at2"/>
<proteinExistence type="predicted"/>
<dbReference type="GO" id="GO:0046872">
    <property type="term" value="F:metal ion binding"/>
    <property type="evidence" value="ECO:0007669"/>
    <property type="project" value="UniProtKB-KW"/>
</dbReference>
<evidence type="ECO:0000256" key="1">
    <source>
        <dbReference type="ARBA" id="ARBA00004651"/>
    </source>
</evidence>
<feature type="binding site" evidence="7">
    <location>
        <position position="206"/>
    </location>
    <ligand>
        <name>Mg(2+)</name>
        <dbReference type="ChEBI" id="CHEBI:18420"/>
    </ligand>
</feature>
<keyword evidence="2" id="KW-1003">Cell membrane</keyword>
<dbReference type="CDD" id="cd06854">
    <property type="entry name" value="GT_WbpL_WbcO_like"/>
    <property type="match status" value="1"/>
</dbReference>
<keyword evidence="6 8" id="KW-0472">Membrane</keyword>
<evidence type="ECO:0000256" key="3">
    <source>
        <dbReference type="ARBA" id="ARBA00022679"/>
    </source>
</evidence>
<gene>
    <name evidence="9" type="ORF">BJ997_002971</name>
</gene>
<feature type="transmembrane region" description="Helical" evidence="8">
    <location>
        <begin position="52"/>
        <end position="70"/>
    </location>
</feature>
<keyword evidence="4 8" id="KW-0812">Transmembrane</keyword>
<dbReference type="GO" id="GO:0005886">
    <property type="term" value="C:plasma membrane"/>
    <property type="evidence" value="ECO:0007669"/>
    <property type="project" value="UniProtKB-SubCell"/>
</dbReference>
<evidence type="ECO:0000256" key="6">
    <source>
        <dbReference type="ARBA" id="ARBA00023136"/>
    </source>
</evidence>